<gene>
    <name evidence="2" type="ORF">AAGT77_20325</name>
</gene>
<evidence type="ECO:0000313" key="3">
    <source>
        <dbReference type="Proteomes" id="UP001445268"/>
    </source>
</evidence>
<geneLocation type="plasmid" evidence="2 3">
    <name>unnamed2</name>
</geneLocation>
<evidence type="ECO:0000256" key="1">
    <source>
        <dbReference type="SAM" id="MobiDB-lite"/>
    </source>
</evidence>
<feature type="compositionally biased region" description="Polar residues" evidence="1">
    <location>
        <begin position="66"/>
        <end position="93"/>
    </location>
</feature>
<feature type="compositionally biased region" description="Polar residues" evidence="1">
    <location>
        <begin position="107"/>
        <end position="116"/>
    </location>
</feature>
<dbReference type="Proteomes" id="UP001445268">
    <property type="component" value="Plasmid unnamed2"/>
</dbReference>
<reference evidence="2 3" key="1">
    <citation type="submission" date="2024-04" db="EMBL/GenBank/DDBJ databases">
        <title>Marinobacter sp. SBY-1.</title>
        <authorList>
            <person name="Pan C."/>
        </authorList>
    </citation>
    <scope>NUCLEOTIDE SEQUENCE [LARGE SCALE GENOMIC DNA]</scope>
    <source>
        <strain evidence="2 3">SBY-1</strain>
        <plasmid evidence="2 3">unnamed2</plasmid>
    </source>
</reference>
<keyword evidence="2" id="KW-0614">Plasmid</keyword>
<feature type="compositionally biased region" description="Basic and acidic residues" evidence="1">
    <location>
        <begin position="117"/>
        <end position="127"/>
    </location>
</feature>
<sequence>MNAVKYDTLSDVNERLVELGLNKISPAQAAEIQKAAPKARLVQALREASSNTGAMNFLRRLIPANQGAQNAPRQSPAASQNAPQRRQNHNPPAQAQREHQPPAGNRQHAQGPSQPQGEKRGDKDYTSHHVYGGKAALTWSADETRNGEPTIRLEGAKAVGERQYDWSSKIAVQFTRDELTCAVATLTGALPKMEGKNHGVGDQTGKGFEIVDQGKNFFVKVFAPNAGVCAVPMTPEDAFTVTSIILKQMRKGKPWLSGQDLIMLAARTVGRMKK</sequence>
<accession>A0ABZ3EAF9</accession>
<dbReference type="EMBL" id="CP152382">
    <property type="protein sequence ID" value="XAF56270.1"/>
    <property type="molecule type" value="Genomic_DNA"/>
</dbReference>
<feature type="region of interest" description="Disordered" evidence="1">
    <location>
        <begin position="66"/>
        <end position="128"/>
    </location>
</feature>
<evidence type="ECO:0000313" key="2">
    <source>
        <dbReference type="EMBL" id="XAF56270.1"/>
    </source>
</evidence>
<organism evidence="2 3">
    <name type="scientific">Marinobacter alkaliphilus</name>
    <dbReference type="NCBI Taxonomy" id="254719"/>
    <lineage>
        <taxon>Bacteria</taxon>
        <taxon>Pseudomonadati</taxon>
        <taxon>Pseudomonadota</taxon>
        <taxon>Gammaproteobacteria</taxon>
        <taxon>Pseudomonadales</taxon>
        <taxon>Marinobacteraceae</taxon>
        <taxon>Marinobacter</taxon>
    </lineage>
</organism>
<dbReference type="RefSeq" id="WP_342632818.1">
    <property type="nucleotide sequence ID" value="NZ_CP152382.1"/>
</dbReference>
<keyword evidence="3" id="KW-1185">Reference proteome</keyword>
<proteinExistence type="predicted"/>
<name>A0ABZ3EAF9_9GAMM</name>
<protein>
    <submittedName>
        <fullName evidence="2">Uncharacterized protein</fullName>
    </submittedName>
</protein>